<evidence type="ECO:0000313" key="2">
    <source>
        <dbReference type="EMBL" id="RGD75595.1"/>
    </source>
</evidence>
<name>A0A3E3E2V7_9FIRM</name>
<accession>A0A3E3E2V7</accession>
<dbReference type="GeneID" id="98001363"/>
<keyword evidence="1" id="KW-1133">Transmembrane helix</keyword>
<dbReference type="AlphaFoldDB" id="A0A3E3E2V7"/>
<gene>
    <name evidence="2" type="ORF">DW687_04525</name>
</gene>
<feature type="transmembrane region" description="Helical" evidence="1">
    <location>
        <begin position="6"/>
        <end position="25"/>
    </location>
</feature>
<keyword evidence="1" id="KW-0472">Membrane</keyword>
<proteinExistence type="predicted"/>
<evidence type="ECO:0000256" key="1">
    <source>
        <dbReference type="SAM" id="Phobius"/>
    </source>
</evidence>
<keyword evidence="1" id="KW-0812">Transmembrane</keyword>
<protein>
    <submittedName>
        <fullName evidence="2">Uncharacterized protein</fullName>
    </submittedName>
</protein>
<organism evidence="2 3">
    <name type="scientific">Anaerofustis stercorihominis</name>
    <dbReference type="NCBI Taxonomy" id="214853"/>
    <lineage>
        <taxon>Bacteria</taxon>
        <taxon>Bacillati</taxon>
        <taxon>Bacillota</taxon>
        <taxon>Clostridia</taxon>
        <taxon>Eubacteriales</taxon>
        <taxon>Eubacteriaceae</taxon>
        <taxon>Anaerofustis</taxon>
    </lineage>
</organism>
<evidence type="ECO:0000313" key="3">
    <source>
        <dbReference type="Proteomes" id="UP000261212"/>
    </source>
</evidence>
<reference evidence="2 3" key="1">
    <citation type="submission" date="2018-08" db="EMBL/GenBank/DDBJ databases">
        <title>A genome reference for cultivated species of the human gut microbiota.</title>
        <authorList>
            <person name="Zou Y."/>
            <person name="Xue W."/>
            <person name="Luo G."/>
        </authorList>
    </citation>
    <scope>NUCLEOTIDE SEQUENCE [LARGE SCALE GENOMIC DNA]</scope>
    <source>
        <strain evidence="2 3">AM25-6</strain>
    </source>
</reference>
<dbReference type="Proteomes" id="UP000261212">
    <property type="component" value="Unassembled WGS sequence"/>
</dbReference>
<dbReference type="EMBL" id="QUSM01000002">
    <property type="protein sequence ID" value="RGD75595.1"/>
    <property type="molecule type" value="Genomic_DNA"/>
</dbReference>
<dbReference type="RefSeq" id="WP_007051108.1">
    <property type="nucleotide sequence ID" value="NZ_CABKNJ010000001.1"/>
</dbReference>
<sequence length="137" mass="15664">MNKKNIWFIIITVVLVIILAAFAIFSGLKKDNTVDITGEYKLEKVTVDKKEVDYSNLNFYYVFNNDLTGNIIFEDVKTDFTYEIKEEDNQILLVIKQGNDNVLTYAVTNEENGLVISHDTLGSLYLTKSEVPKSLKQ</sequence>
<comment type="caution">
    <text evidence="2">The sequence shown here is derived from an EMBL/GenBank/DDBJ whole genome shotgun (WGS) entry which is preliminary data.</text>
</comment>